<organism evidence="5 6">
    <name type="scientific">Psychromonas arctica</name>
    <dbReference type="NCBI Taxonomy" id="168275"/>
    <lineage>
        <taxon>Bacteria</taxon>
        <taxon>Pseudomonadati</taxon>
        <taxon>Pseudomonadota</taxon>
        <taxon>Gammaproteobacteria</taxon>
        <taxon>Alteromonadales</taxon>
        <taxon>Psychromonadaceae</taxon>
        <taxon>Psychromonas</taxon>
    </lineage>
</organism>
<dbReference type="PANTHER" id="PTHR47806">
    <property type="entry name" value="50S RIBOSOMAL PROTEIN L3 GLUTAMINE METHYLTRANSFERASE"/>
    <property type="match status" value="1"/>
</dbReference>
<name>A0ABU9HGR7_9GAMM</name>
<evidence type="ECO:0000313" key="6">
    <source>
        <dbReference type="Proteomes" id="UP001366060"/>
    </source>
</evidence>
<evidence type="ECO:0000259" key="4">
    <source>
        <dbReference type="Pfam" id="PF05175"/>
    </source>
</evidence>
<evidence type="ECO:0000256" key="1">
    <source>
        <dbReference type="ARBA" id="ARBA00022603"/>
    </source>
</evidence>
<proteinExistence type="predicted"/>
<protein>
    <submittedName>
        <fullName evidence="5">Methyltransferase</fullName>
    </submittedName>
</protein>
<dbReference type="InterPro" id="IPR007848">
    <property type="entry name" value="Small_mtfrase_dom"/>
</dbReference>
<reference evidence="5 6" key="1">
    <citation type="submission" date="2024-02" db="EMBL/GenBank/DDBJ databases">
        <title>Bacteria isolated from the canopy kelp, Nereocystis luetkeana.</title>
        <authorList>
            <person name="Pfister C.A."/>
            <person name="Younker I.T."/>
            <person name="Light S.H."/>
        </authorList>
    </citation>
    <scope>NUCLEOTIDE SEQUENCE [LARGE SCALE GENOMIC DNA]</scope>
    <source>
        <strain evidence="5 6">TI.2.07</strain>
    </source>
</reference>
<dbReference type="SUPFAM" id="SSF53335">
    <property type="entry name" value="S-adenosyl-L-methionine-dependent methyltransferases"/>
    <property type="match status" value="1"/>
</dbReference>
<dbReference type="InterPro" id="IPR017127">
    <property type="entry name" value="Ribosome_uL3_MTase"/>
</dbReference>
<sequence>AEVDAVDLSEDELEVAYINIQNHGVSQHVFPIQSDLFSGIENEKYYLIVSNPPYVDAEDMAYLPDEYKHEPELG</sequence>
<dbReference type="GO" id="GO:0008168">
    <property type="term" value="F:methyltransferase activity"/>
    <property type="evidence" value="ECO:0007669"/>
    <property type="project" value="UniProtKB-KW"/>
</dbReference>
<dbReference type="GO" id="GO:0032259">
    <property type="term" value="P:methylation"/>
    <property type="evidence" value="ECO:0007669"/>
    <property type="project" value="UniProtKB-KW"/>
</dbReference>
<dbReference type="InterPro" id="IPR002052">
    <property type="entry name" value="DNA_methylase_N6_adenine_CS"/>
</dbReference>
<dbReference type="PANTHER" id="PTHR47806:SF1">
    <property type="entry name" value="RIBOSOMAL PROTEIN UL3 GLUTAMINE METHYLTRANSFERASE"/>
    <property type="match status" value="1"/>
</dbReference>
<evidence type="ECO:0000313" key="5">
    <source>
        <dbReference type="EMBL" id="MEL0661099.1"/>
    </source>
</evidence>
<dbReference type="EMBL" id="JBAKBA010000263">
    <property type="protein sequence ID" value="MEL0661099.1"/>
    <property type="molecule type" value="Genomic_DNA"/>
</dbReference>
<feature type="non-terminal residue" evidence="5">
    <location>
        <position position="1"/>
    </location>
</feature>
<comment type="caution">
    <text evidence="5">The sequence shown here is derived from an EMBL/GenBank/DDBJ whole genome shotgun (WGS) entry which is preliminary data.</text>
</comment>
<feature type="non-terminal residue" evidence="5">
    <location>
        <position position="74"/>
    </location>
</feature>
<feature type="domain" description="Methyltransferase small" evidence="4">
    <location>
        <begin position="2"/>
        <end position="59"/>
    </location>
</feature>
<keyword evidence="2" id="KW-0808">Transferase</keyword>
<dbReference type="Proteomes" id="UP001366060">
    <property type="component" value="Unassembled WGS sequence"/>
</dbReference>
<dbReference type="RefSeq" id="WP_341629433.1">
    <property type="nucleotide sequence ID" value="NZ_JBAKBA010000263.1"/>
</dbReference>
<dbReference type="PROSITE" id="PS00092">
    <property type="entry name" value="N6_MTASE"/>
    <property type="match status" value="1"/>
</dbReference>
<gene>
    <name evidence="5" type="ORF">V6255_18505</name>
</gene>
<keyword evidence="1 5" id="KW-0489">Methyltransferase</keyword>
<evidence type="ECO:0000256" key="2">
    <source>
        <dbReference type="ARBA" id="ARBA00022679"/>
    </source>
</evidence>
<dbReference type="Gene3D" id="3.40.50.150">
    <property type="entry name" value="Vaccinia Virus protein VP39"/>
    <property type="match status" value="1"/>
</dbReference>
<accession>A0ABU9HGR7</accession>
<keyword evidence="3" id="KW-0949">S-adenosyl-L-methionine</keyword>
<dbReference type="InterPro" id="IPR029063">
    <property type="entry name" value="SAM-dependent_MTases_sf"/>
</dbReference>
<evidence type="ECO:0000256" key="3">
    <source>
        <dbReference type="ARBA" id="ARBA00022691"/>
    </source>
</evidence>
<keyword evidence="6" id="KW-1185">Reference proteome</keyword>
<dbReference type="Pfam" id="PF05175">
    <property type="entry name" value="MTS"/>
    <property type="match status" value="1"/>
</dbReference>